<keyword evidence="2" id="KW-1185">Reference proteome</keyword>
<dbReference type="Proteomes" id="UP000887578">
    <property type="component" value="Unplaced"/>
</dbReference>
<keyword evidence="1" id="KW-0472">Membrane</keyword>
<organism evidence="2 3">
    <name type="scientific">Panagrolaimus davidi</name>
    <dbReference type="NCBI Taxonomy" id="227884"/>
    <lineage>
        <taxon>Eukaryota</taxon>
        <taxon>Metazoa</taxon>
        <taxon>Ecdysozoa</taxon>
        <taxon>Nematoda</taxon>
        <taxon>Chromadorea</taxon>
        <taxon>Rhabditida</taxon>
        <taxon>Tylenchina</taxon>
        <taxon>Panagrolaimomorpha</taxon>
        <taxon>Panagrolaimoidea</taxon>
        <taxon>Panagrolaimidae</taxon>
        <taxon>Panagrolaimus</taxon>
    </lineage>
</organism>
<accession>A0A914PFB6</accession>
<keyword evidence="1" id="KW-1133">Transmembrane helix</keyword>
<sequence>MTIGLGICSETSPDCSELYPAIFIIFIIIVALIICCPWCIFACSDKEAKDSIKETVGTWKTKSQNAIRQSKTFGKYYVKKQPPTSDQNNQNFAETKVMISINDDVFDV</sequence>
<evidence type="ECO:0000256" key="1">
    <source>
        <dbReference type="SAM" id="Phobius"/>
    </source>
</evidence>
<protein>
    <submittedName>
        <fullName evidence="3">Uncharacterized protein</fullName>
    </submittedName>
</protein>
<reference evidence="3" key="1">
    <citation type="submission" date="2022-11" db="UniProtKB">
        <authorList>
            <consortium name="WormBaseParasite"/>
        </authorList>
    </citation>
    <scope>IDENTIFICATION</scope>
</reference>
<dbReference type="AlphaFoldDB" id="A0A914PFB6"/>
<feature type="transmembrane region" description="Helical" evidence="1">
    <location>
        <begin position="21"/>
        <end position="43"/>
    </location>
</feature>
<keyword evidence="1" id="KW-0812">Transmembrane</keyword>
<name>A0A914PFB6_9BILA</name>
<evidence type="ECO:0000313" key="2">
    <source>
        <dbReference type="Proteomes" id="UP000887578"/>
    </source>
</evidence>
<dbReference type="WBParaSite" id="PDA_v2.g14254.t1">
    <property type="protein sequence ID" value="PDA_v2.g14254.t1"/>
    <property type="gene ID" value="PDA_v2.g14254"/>
</dbReference>
<proteinExistence type="predicted"/>
<evidence type="ECO:0000313" key="3">
    <source>
        <dbReference type="WBParaSite" id="PDA_v2.g14254.t1"/>
    </source>
</evidence>